<protein>
    <submittedName>
        <fullName evidence="2">DNA-formamidopyrimidine glycosylase</fullName>
    </submittedName>
</protein>
<sequence length="153" mass="17804">MPELPEVETIRRELAPIIGRKVTGVSILRRDIIYPRSPHRWQSLSRRKITGIRRRGKYLIIELGRGFKVIFHLRLSGRLILAPAQSLPHDRLIIHFAKTNLHFIEPRVLGRAYLLAPDDRPKELAGFFQLGPEPLDREFTIDYLTRILASRRA</sequence>
<gene>
    <name evidence="2" type="ORF">DRP53_11015</name>
</gene>
<dbReference type="PANTHER" id="PTHR22993">
    <property type="entry name" value="FORMAMIDOPYRIMIDINE-DNA GLYCOSYLASE"/>
    <property type="match status" value="1"/>
</dbReference>
<proteinExistence type="predicted"/>
<dbReference type="GO" id="GO:0003906">
    <property type="term" value="F:DNA-(apurinic or apyrimidinic site) endonuclease activity"/>
    <property type="evidence" value="ECO:0007669"/>
    <property type="project" value="InterPro"/>
</dbReference>
<dbReference type="Pfam" id="PF01149">
    <property type="entry name" value="Fapy_DNA_glyco"/>
    <property type="match status" value="1"/>
</dbReference>
<name>A0A660SE78_UNCW3</name>
<dbReference type="SMART" id="SM00898">
    <property type="entry name" value="Fapy_DNA_glyco"/>
    <property type="match status" value="1"/>
</dbReference>
<dbReference type="EMBL" id="QNBE01000180">
    <property type="protein sequence ID" value="RKX68290.1"/>
    <property type="molecule type" value="Genomic_DNA"/>
</dbReference>
<dbReference type="InterPro" id="IPR012319">
    <property type="entry name" value="FPG_cat"/>
</dbReference>
<dbReference type="PANTHER" id="PTHR22993:SF9">
    <property type="entry name" value="FORMAMIDOPYRIMIDINE-DNA GLYCOSYLASE"/>
    <property type="match status" value="1"/>
</dbReference>
<feature type="non-terminal residue" evidence="2">
    <location>
        <position position="153"/>
    </location>
</feature>
<evidence type="ECO:0000313" key="2">
    <source>
        <dbReference type="EMBL" id="RKX68290.1"/>
    </source>
</evidence>
<feature type="domain" description="Formamidopyrimidine-DNA glycosylase catalytic" evidence="1">
    <location>
        <begin position="2"/>
        <end position="110"/>
    </location>
</feature>
<dbReference type="GO" id="GO:0034039">
    <property type="term" value="F:8-oxo-7,8-dihydroguanine DNA N-glycosylase activity"/>
    <property type="evidence" value="ECO:0007669"/>
    <property type="project" value="TreeGrafter"/>
</dbReference>
<evidence type="ECO:0000313" key="3">
    <source>
        <dbReference type="Proteomes" id="UP000268469"/>
    </source>
</evidence>
<dbReference type="CDD" id="cd08966">
    <property type="entry name" value="EcFpg-like_N"/>
    <property type="match status" value="1"/>
</dbReference>
<dbReference type="Proteomes" id="UP000268469">
    <property type="component" value="Unassembled WGS sequence"/>
</dbReference>
<dbReference type="GO" id="GO:0006284">
    <property type="term" value="P:base-excision repair"/>
    <property type="evidence" value="ECO:0007669"/>
    <property type="project" value="InterPro"/>
</dbReference>
<accession>A0A660SE78</accession>
<comment type="caution">
    <text evidence="2">The sequence shown here is derived from an EMBL/GenBank/DDBJ whole genome shotgun (WGS) entry which is preliminary data.</text>
</comment>
<reference evidence="2 3" key="1">
    <citation type="submission" date="2018-06" db="EMBL/GenBank/DDBJ databases">
        <title>Extensive metabolic versatility and redundancy in microbially diverse, dynamic hydrothermal sediments.</title>
        <authorList>
            <person name="Dombrowski N."/>
            <person name="Teske A."/>
            <person name="Baker B.J."/>
        </authorList>
    </citation>
    <scope>NUCLEOTIDE SEQUENCE [LARGE SCALE GENOMIC DNA]</scope>
    <source>
        <strain evidence="2">B36_G15</strain>
    </source>
</reference>
<organism evidence="2 3">
    <name type="scientific">candidate division WOR-3 bacterium</name>
    <dbReference type="NCBI Taxonomy" id="2052148"/>
    <lineage>
        <taxon>Bacteria</taxon>
        <taxon>Bacteria division WOR-3</taxon>
    </lineage>
</organism>
<dbReference type="GO" id="GO:0008270">
    <property type="term" value="F:zinc ion binding"/>
    <property type="evidence" value="ECO:0007669"/>
    <property type="project" value="InterPro"/>
</dbReference>
<dbReference type="Gene3D" id="3.20.190.10">
    <property type="entry name" value="MutM-like, N-terminal"/>
    <property type="match status" value="1"/>
</dbReference>
<evidence type="ECO:0000259" key="1">
    <source>
        <dbReference type="PROSITE" id="PS51068"/>
    </source>
</evidence>
<dbReference type="PROSITE" id="PS51068">
    <property type="entry name" value="FPG_CAT"/>
    <property type="match status" value="1"/>
</dbReference>
<dbReference type="AlphaFoldDB" id="A0A660SE78"/>
<dbReference type="InterPro" id="IPR035937">
    <property type="entry name" value="FPG_N"/>
</dbReference>
<dbReference type="SUPFAM" id="SSF81624">
    <property type="entry name" value="N-terminal domain of MutM-like DNA repair proteins"/>
    <property type="match status" value="1"/>
</dbReference>